<accession>A0ABY4X9S8</accession>
<dbReference type="EMBL" id="CP084930">
    <property type="protein sequence ID" value="USI73722.1"/>
    <property type="molecule type" value="Genomic_DNA"/>
</dbReference>
<dbReference type="Proteomes" id="UP001056937">
    <property type="component" value="Chromosome 1"/>
</dbReference>
<reference evidence="1" key="1">
    <citation type="journal article" date="2022" name="Toxins">
        <title>Genomic Analysis of Sphingopyxis sp. USTB-05 for Biodegrading Cyanobacterial Hepatotoxins.</title>
        <authorList>
            <person name="Liu C."/>
            <person name="Xu Q."/>
            <person name="Zhao Z."/>
            <person name="Zhang H."/>
            <person name="Liu X."/>
            <person name="Yin C."/>
            <person name="Liu Y."/>
            <person name="Yan H."/>
        </authorList>
    </citation>
    <scope>NUCLEOTIDE SEQUENCE</scope>
    <source>
        <strain evidence="1">NBD5</strain>
    </source>
</reference>
<gene>
    <name evidence="1" type="ORF">LHA26_04420</name>
</gene>
<evidence type="ECO:0000313" key="1">
    <source>
        <dbReference type="EMBL" id="USI73722.1"/>
    </source>
</evidence>
<proteinExistence type="predicted"/>
<evidence type="ECO:0008006" key="3">
    <source>
        <dbReference type="Google" id="ProtNLM"/>
    </source>
</evidence>
<sequence>MSNLLSAATVADAAKVSIWTRPPHFNHFTAWGSEPAAPAPAAAAAEMPEACEPPAPDIEALRHAAFADGYEQGIAAMRAELEQERAGLARLAVGLEALRPEPVGPLGVLIAATVERLVTEIMGTVTIDPALLLARAEAAAAVIGEETQPAVLKLHPEDLARLHGAALPVAAEADPTLAPGALRLETAAGSVEDSPALRLARLRGALDRVAAAR</sequence>
<dbReference type="RefSeq" id="WP_252167528.1">
    <property type="nucleotide sequence ID" value="NZ_CP084930.1"/>
</dbReference>
<name>A0ABY4X9S8_9SPHN</name>
<evidence type="ECO:0000313" key="2">
    <source>
        <dbReference type="Proteomes" id="UP001056937"/>
    </source>
</evidence>
<organism evidence="1 2">
    <name type="scientific">Sphingomonas morindae</name>
    <dbReference type="NCBI Taxonomy" id="1541170"/>
    <lineage>
        <taxon>Bacteria</taxon>
        <taxon>Pseudomonadati</taxon>
        <taxon>Pseudomonadota</taxon>
        <taxon>Alphaproteobacteria</taxon>
        <taxon>Sphingomonadales</taxon>
        <taxon>Sphingomonadaceae</taxon>
        <taxon>Sphingomonas</taxon>
    </lineage>
</organism>
<keyword evidence="2" id="KW-1185">Reference proteome</keyword>
<protein>
    <recommendedName>
        <fullName evidence="3">Flagellar assembly protein FliH</fullName>
    </recommendedName>
</protein>